<dbReference type="PANTHER" id="PTHR11236">
    <property type="entry name" value="AMINOBENZOATE/ANTHRANILATE SYNTHASE"/>
    <property type="match status" value="1"/>
</dbReference>
<dbReference type="Pfam" id="PF00425">
    <property type="entry name" value="Chorismate_bind"/>
    <property type="match status" value="1"/>
</dbReference>
<dbReference type="InterPro" id="IPR015890">
    <property type="entry name" value="Chorismate_C"/>
</dbReference>
<protein>
    <submittedName>
        <fullName evidence="2">Para-aminobenzoate synthase</fullName>
    </submittedName>
</protein>
<dbReference type="AlphaFoldDB" id="A0A6P1NS11"/>
<dbReference type="PANTHER" id="PTHR11236:SF9">
    <property type="entry name" value="ANTHRANILATE SYNTHASE COMPONENT 1"/>
    <property type="match status" value="1"/>
</dbReference>
<dbReference type="PRINTS" id="PR00095">
    <property type="entry name" value="ANTSNTHASEI"/>
</dbReference>
<name>A0A6P1NS11_9BACT</name>
<feature type="domain" description="Chorismate-utilising enzyme C-terminal" evidence="1">
    <location>
        <begin position="167"/>
        <end position="423"/>
    </location>
</feature>
<dbReference type="Gene3D" id="3.60.120.10">
    <property type="entry name" value="Anthranilate synthase"/>
    <property type="match status" value="1"/>
</dbReference>
<dbReference type="RefSeq" id="WP_160688864.1">
    <property type="nucleotide sequence ID" value="NZ_CP047897.1"/>
</dbReference>
<dbReference type="EMBL" id="CP047897">
    <property type="protein sequence ID" value="QHL86457.1"/>
    <property type="molecule type" value="Genomic_DNA"/>
</dbReference>
<reference evidence="2 3" key="1">
    <citation type="submission" date="2020-01" db="EMBL/GenBank/DDBJ databases">
        <authorList>
            <person name="Kim M."/>
        </authorList>
    </citation>
    <scope>NUCLEOTIDE SEQUENCE [LARGE SCALE GENOMIC DNA]</scope>
    <source>
        <strain evidence="2 3">BT10</strain>
    </source>
</reference>
<organism evidence="2 3">
    <name type="scientific">Nibribacter ruber</name>
    <dbReference type="NCBI Taxonomy" id="2698458"/>
    <lineage>
        <taxon>Bacteria</taxon>
        <taxon>Pseudomonadati</taxon>
        <taxon>Bacteroidota</taxon>
        <taxon>Cytophagia</taxon>
        <taxon>Cytophagales</taxon>
        <taxon>Hymenobacteraceae</taxon>
        <taxon>Nibribacter</taxon>
    </lineage>
</organism>
<dbReference type="GO" id="GO:0000162">
    <property type="term" value="P:L-tryptophan biosynthetic process"/>
    <property type="evidence" value="ECO:0007669"/>
    <property type="project" value="TreeGrafter"/>
</dbReference>
<dbReference type="KEGG" id="nib:GU926_02970"/>
<dbReference type="InterPro" id="IPR019999">
    <property type="entry name" value="Anth_synth_I-like"/>
</dbReference>
<evidence type="ECO:0000313" key="3">
    <source>
        <dbReference type="Proteomes" id="UP000464214"/>
    </source>
</evidence>
<accession>A0A6P1NS11</accession>
<evidence type="ECO:0000313" key="2">
    <source>
        <dbReference type="EMBL" id="QHL86457.1"/>
    </source>
</evidence>
<gene>
    <name evidence="2" type="ORF">GU926_02970</name>
</gene>
<proteinExistence type="predicted"/>
<dbReference type="Proteomes" id="UP000464214">
    <property type="component" value="Chromosome"/>
</dbReference>
<sequence length="434" mass="49476">MPHLSLSFQDLPVSPLQWKQQALAWANEYHEVVAYYEPNQISCLHGSFQNLLGIRKKAFGSLVEGIATKWEDLQELKDQSSAVPLMGFLTYDLKNQIEELTSKHPDHVGFPELFFFQPEVWLEWLEDSVTIHSVKENPLKIAQAIHSFPFLASFPENSLKTKPRVQKEMYLQTVEKLRNHILEGDVYEVNYCQEFYAQEAVINPLATFWQLNAASPTPFAGFLKLEHSFLLCASPERFLKKEGSLLISQPIKGTIQRGVTQELDQDNKQALASSEKERAENMMIVDLVRNDLNRICNKGTVQVEELFGLYGFRYVWQMISTIIGNVDSAVPVMDILKATFPMGSMTGAPKVKALELIEEYEQTRRGLYSGSLGYFLPNGDFDFNVVIRSIQYNVQSQYLSFEVGSAVTYDSDPEQEYQECLLKAAAITRVLEQK</sequence>
<dbReference type="InterPro" id="IPR005801">
    <property type="entry name" value="ADC_synthase"/>
</dbReference>
<dbReference type="SUPFAM" id="SSF56322">
    <property type="entry name" value="ADC synthase"/>
    <property type="match status" value="1"/>
</dbReference>
<evidence type="ECO:0000259" key="1">
    <source>
        <dbReference type="Pfam" id="PF00425"/>
    </source>
</evidence>
<keyword evidence="3" id="KW-1185">Reference proteome</keyword>